<keyword evidence="8" id="KW-0411">Iron-sulfur</keyword>
<dbReference type="InterPro" id="IPR000170">
    <property type="entry name" value="High_potential_FeS_prot"/>
</dbReference>
<evidence type="ECO:0000256" key="5">
    <source>
        <dbReference type="ARBA" id="ARBA00022729"/>
    </source>
</evidence>
<dbReference type="SUPFAM" id="SSF57652">
    <property type="entry name" value="HIPIP (high potential iron protein)"/>
    <property type="match status" value="1"/>
</dbReference>
<dbReference type="InterPro" id="IPR006311">
    <property type="entry name" value="TAT_signal"/>
</dbReference>
<evidence type="ECO:0000256" key="4">
    <source>
        <dbReference type="ARBA" id="ARBA00022723"/>
    </source>
</evidence>
<proteinExistence type="predicted"/>
<evidence type="ECO:0000256" key="3">
    <source>
        <dbReference type="ARBA" id="ARBA00022485"/>
    </source>
</evidence>
<keyword evidence="6" id="KW-0249">Electron transport</keyword>
<reference evidence="10 11" key="1">
    <citation type="submission" date="2022-06" db="EMBL/GenBank/DDBJ databases">
        <title>Dyella sp. Sa strain:Sa Genome sequencing.</title>
        <authorList>
            <person name="Park S."/>
        </authorList>
    </citation>
    <scope>NUCLEOTIDE SEQUENCE [LARGE SCALE GENOMIC DNA]</scope>
    <source>
        <strain evidence="10 11">Sa</strain>
    </source>
</reference>
<keyword evidence="11" id="KW-1185">Reference proteome</keyword>
<keyword evidence="5" id="KW-0732">Signal</keyword>
<evidence type="ECO:0000256" key="8">
    <source>
        <dbReference type="ARBA" id="ARBA00023014"/>
    </source>
</evidence>
<dbReference type="RefSeq" id="WP_253567059.1">
    <property type="nucleotide sequence ID" value="NZ_JAMZEK010000003.1"/>
</dbReference>
<evidence type="ECO:0000313" key="11">
    <source>
        <dbReference type="Proteomes" id="UP001204615"/>
    </source>
</evidence>
<dbReference type="PROSITE" id="PS51373">
    <property type="entry name" value="HIPIP"/>
    <property type="match status" value="1"/>
</dbReference>
<evidence type="ECO:0000256" key="6">
    <source>
        <dbReference type="ARBA" id="ARBA00022982"/>
    </source>
</evidence>
<keyword evidence="3" id="KW-0004">4Fe-4S</keyword>
<evidence type="ECO:0000259" key="9">
    <source>
        <dbReference type="PROSITE" id="PS51373"/>
    </source>
</evidence>
<dbReference type="Proteomes" id="UP001204615">
    <property type="component" value="Unassembled WGS sequence"/>
</dbReference>
<gene>
    <name evidence="10" type="ORF">NC595_12795</name>
</gene>
<dbReference type="EMBL" id="JAMZEK010000003">
    <property type="protein sequence ID" value="MCP1374937.1"/>
    <property type="molecule type" value="Genomic_DNA"/>
</dbReference>
<sequence>MSKEESIESRRRFLKIAAGTAAAAAVIGTLPRVARAADLPHVSESDPTAKALGYVEDASTTKDPKHKAGANCSNCQFYSGGPTGFGPCQLFPGKAVSAKGWCVSHAAKA</sequence>
<dbReference type="InterPro" id="IPR019546">
    <property type="entry name" value="TAT_signal_bac_arc"/>
</dbReference>
<evidence type="ECO:0000256" key="2">
    <source>
        <dbReference type="ARBA" id="ARBA00022448"/>
    </source>
</evidence>
<evidence type="ECO:0000313" key="10">
    <source>
        <dbReference type="EMBL" id="MCP1374937.1"/>
    </source>
</evidence>
<keyword evidence="2" id="KW-0813">Transport</keyword>
<dbReference type="Gene3D" id="4.10.490.10">
    <property type="entry name" value="High potential iron-sulphur protein"/>
    <property type="match status" value="1"/>
</dbReference>
<dbReference type="NCBIfam" id="TIGR01409">
    <property type="entry name" value="TAT_signal_seq"/>
    <property type="match status" value="1"/>
</dbReference>
<feature type="domain" description="High potential iron-sulfur proteins family profile" evidence="9">
    <location>
        <begin position="36"/>
        <end position="109"/>
    </location>
</feature>
<organism evidence="10 11">
    <name type="scientific">Dyella lutea</name>
    <dbReference type="NCBI Taxonomy" id="2950441"/>
    <lineage>
        <taxon>Bacteria</taxon>
        <taxon>Pseudomonadati</taxon>
        <taxon>Pseudomonadota</taxon>
        <taxon>Gammaproteobacteria</taxon>
        <taxon>Lysobacterales</taxon>
        <taxon>Rhodanobacteraceae</taxon>
        <taxon>Dyella</taxon>
    </lineage>
</organism>
<evidence type="ECO:0000256" key="1">
    <source>
        <dbReference type="ARBA" id="ARBA00002137"/>
    </source>
</evidence>
<dbReference type="PROSITE" id="PS51318">
    <property type="entry name" value="TAT"/>
    <property type="match status" value="1"/>
</dbReference>
<comment type="function">
    <text evidence="1">Specific class of high-redox-potential 4Fe-4S ferredoxins. Functions in anaerobic electron transport in most purple and in some other photosynthetic bacteria and in at least one genus (Paracoccus) of halophilic, denitrifying bacteria.</text>
</comment>
<keyword evidence="4" id="KW-0479">Metal-binding</keyword>
<dbReference type="InterPro" id="IPR036369">
    <property type="entry name" value="HIPIP_sf"/>
</dbReference>
<dbReference type="Pfam" id="PF01355">
    <property type="entry name" value="HIPIP"/>
    <property type="match status" value="1"/>
</dbReference>
<name>A0ABT1FC33_9GAMM</name>
<keyword evidence="7" id="KW-0408">Iron</keyword>
<comment type="caution">
    <text evidence="10">The sequence shown here is derived from an EMBL/GenBank/DDBJ whole genome shotgun (WGS) entry which is preliminary data.</text>
</comment>
<evidence type="ECO:0000256" key="7">
    <source>
        <dbReference type="ARBA" id="ARBA00023004"/>
    </source>
</evidence>
<accession>A0ABT1FC33</accession>
<protein>
    <submittedName>
        <fullName evidence="10">High-potential iron-sulfur protein</fullName>
    </submittedName>
</protein>